<feature type="signal peptide" evidence="2">
    <location>
        <begin position="1"/>
        <end position="18"/>
    </location>
</feature>
<comment type="similarity">
    <text evidence="1">Belongs to the UPF0065 (bug) family.</text>
</comment>
<sequence length="328" mass="34019">MRIGVLLAAVALAASACAVQGGSSDKGAAASGYPNKPVEFTVPTDPGGSTDLLTRALAKSIEEPLGAKAVVVNKPGANGKIAGKDVFGSKPDGYRIAVMPQSLFAIGPLMLDDADPVKLTDMTFIKGLAVEDYVLVVPADSKYKTLKDLVSASDVKYGTTGPGTGSQLSQTLLFGLGKTNAAPVPFDGGAPTVTAVLGGKVDAASVQIAEGFKQVQAGKMRALAVFSDKRLEAMPEVPTAKESGYDVVVDQRRFVAGPAGLPAEVRDKLAAAIDKAIASPEYNEILKANYIGRWDANGDQVGAQLNESLKRFETLAKDLGIDLKAQQQ</sequence>
<comment type="caution">
    <text evidence="3">The sequence shown here is derived from an EMBL/GenBank/DDBJ whole genome shotgun (WGS) entry which is preliminary data.</text>
</comment>
<keyword evidence="2" id="KW-0732">Signal</keyword>
<accession>A0A5S4FWV9</accession>
<keyword evidence="4" id="KW-1185">Reference proteome</keyword>
<dbReference type="InterPro" id="IPR042100">
    <property type="entry name" value="Bug_dom1"/>
</dbReference>
<evidence type="ECO:0000313" key="4">
    <source>
        <dbReference type="Proteomes" id="UP000309128"/>
    </source>
</evidence>
<reference evidence="3 4" key="1">
    <citation type="submission" date="2019-05" db="EMBL/GenBank/DDBJ databases">
        <title>Draft genome sequence of Nonomuraea turkmeniaca DSM 43926.</title>
        <authorList>
            <person name="Saricaoglu S."/>
            <person name="Isik K."/>
        </authorList>
    </citation>
    <scope>NUCLEOTIDE SEQUENCE [LARGE SCALE GENOMIC DNA]</scope>
    <source>
        <strain evidence="3 4">DSM 43926</strain>
    </source>
</reference>
<proteinExistence type="inferred from homology"/>
<dbReference type="PANTHER" id="PTHR42928:SF5">
    <property type="entry name" value="BLR1237 PROTEIN"/>
    <property type="match status" value="1"/>
</dbReference>
<gene>
    <name evidence="3" type="ORF">ETD86_02160</name>
</gene>
<dbReference type="InterPro" id="IPR005064">
    <property type="entry name" value="BUG"/>
</dbReference>
<name>A0A5S4FWV9_9ACTN</name>
<organism evidence="3 4">
    <name type="scientific">Nonomuraea turkmeniaca</name>
    <dbReference type="NCBI Taxonomy" id="103838"/>
    <lineage>
        <taxon>Bacteria</taxon>
        <taxon>Bacillati</taxon>
        <taxon>Actinomycetota</taxon>
        <taxon>Actinomycetes</taxon>
        <taxon>Streptosporangiales</taxon>
        <taxon>Streptosporangiaceae</taxon>
        <taxon>Nonomuraea</taxon>
    </lineage>
</organism>
<dbReference type="SUPFAM" id="SSF53850">
    <property type="entry name" value="Periplasmic binding protein-like II"/>
    <property type="match status" value="1"/>
</dbReference>
<dbReference type="Gene3D" id="3.40.190.10">
    <property type="entry name" value="Periplasmic binding protein-like II"/>
    <property type="match status" value="1"/>
</dbReference>
<dbReference type="Proteomes" id="UP000309128">
    <property type="component" value="Unassembled WGS sequence"/>
</dbReference>
<evidence type="ECO:0000256" key="1">
    <source>
        <dbReference type="ARBA" id="ARBA00006987"/>
    </source>
</evidence>
<dbReference type="Gene3D" id="3.40.190.150">
    <property type="entry name" value="Bordetella uptake gene, domain 1"/>
    <property type="match status" value="1"/>
</dbReference>
<protein>
    <submittedName>
        <fullName evidence="3">Tripartite tricarboxylate transporter substrate binding protein</fullName>
    </submittedName>
</protein>
<dbReference type="CDD" id="cd07012">
    <property type="entry name" value="PBP2_Bug_TTT"/>
    <property type="match status" value="1"/>
</dbReference>
<evidence type="ECO:0000256" key="2">
    <source>
        <dbReference type="SAM" id="SignalP"/>
    </source>
</evidence>
<dbReference type="EMBL" id="VCKY01000004">
    <property type="protein sequence ID" value="TMR25169.1"/>
    <property type="molecule type" value="Genomic_DNA"/>
</dbReference>
<dbReference type="PROSITE" id="PS51257">
    <property type="entry name" value="PROKAR_LIPOPROTEIN"/>
    <property type="match status" value="1"/>
</dbReference>
<dbReference type="OrthoDB" id="9780943at2"/>
<dbReference type="PIRSF" id="PIRSF017082">
    <property type="entry name" value="YflP"/>
    <property type="match status" value="1"/>
</dbReference>
<evidence type="ECO:0000313" key="3">
    <source>
        <dbReference type="EMBL" id="TMR25169.1"/>
    </source>
</evidence>
<dbReference type="PANTHER" id="PTHR42928">
    <property type="entry name" value="TRICARBOXYLATE-BINDING PROTEIN"/>
    <property type="match status" value="1"/>
</dbReference>
<feature type="chain" id="PRO_5038721790" evidence="2">
    <location>
        <begin position="19"/>
        <end position="328"/>
    </location>
</feature>
<dbReference type="RefSeq" id="WP_138664359.1">
    <property type="nucleotide sequence ID" value="NZ_VCKY01000004.1"/>
</dbReference>
<dbReference type="Pfam" id="PF03401">
    <property type="entry name" value="TctC"/>
    <property type="match status" value="1"/>
</dbReference>
<dbReference type="AlphaFoldDB" id="A0A5S4FWV9"/>